<dbReference type="PROSITE" id="PS50222">
    <property type="entry name" value="EF_HAND_2"/>
    <property type="match status" value="1"/>
</dbReference>
<dbReference type="EMBL" id="HBIU01035396">
    <property type="protein sequence ID" value="CAE0637525.1"/>
    <property type="molecule type" value="Transcribed_RNA"/>
</dbReference>
<reference evidence="3" key="1">
    <citation type="submission" date="2021-01" db="EMBL/GenBank/DDBJ databases">
        <authorList>
            <person name="Corre E."/>
            <person name="Pelletier E."/>
            <person name="Niang G."/>
            <person name="Scheremetjew M."/>
            <person name="Finn R."/>
            <person name="Kale V."/>
            <person name="Holt S."/>
            <person name="Cochrane G."/>
            <person name="Meng A."/>
            <person name="Brown T."/>
            <person name="Cohen L."/>
        </authorList>
    </citation>
    <scope>NUCLEOTIDE SEQUENCE</scope>
    <source>
        <strain evidence="3">CCMP3107</strain>
    </source>
</reference>
<accession>A0A6S9HP31</accession>
<protein>
    <recommendedName>
        <fullName evidence="2">EF-hand domain-containing protein</fullName>
    </recommendedName>
</protein>
<dbReference type="Pfam" id="PF13833">
    <property type="entry name" value="EF-hand_8"/>
    <property type="match status" value="1"/>
</dbReference>
<dbReference type="AlphaFoldDB" id="A0A6S9HP31"/>
<proteinExistence type="predicted"/>
<dbReference type="InterPro" id="IPR002048">
    <property type="entry name" value="EF_hand_dom"/>
</dbReference>
<dbReference type="GO" id="GO:0005509">
    <property type="term" value="F:calcium ion binding"/>
    <property type="evidence" value="ECO:0007669"/>
    <property type="project" value="InterPro"/>
</dbReference>
<dbReference type="Gene3D" id="1.10.238.10">
    <property type="entry name" value="EF-hand"/>
    <property type="match status" value="1"/>
</dbReference>
<name>A0A6S9HP31_HETAK</name>
<evidence type="ECO:0000256" key="1">
    <source>
        <dbReference type="SAM" id="MobiDB-lite"/>
    </source>
</evidence>
<sequence length="283" mass="32947">MMDTQEEEPIVPMTQQEERELRRVFERLCDFHKKMRLAQAIEPRVERMDELKKKYTVYEEPEPEDVWKMEEKTPEQLEREREARGRLEIPEGPERAEWATLSAEVEQHRAELAALERPPAGAPEQKIRPADLLEAARFLGRPATRKDVQDVIWEVDENLDGAVDWEEFRLMFERNVGDRTGLEPAQLYHMAQFMMYDARNTGRVTVDQTMSMLYARYGKAKMEAKLKILFGRDMKESGTEGGAITFQQYLMAVQKTQLETFLATSLGKKIAKKLGDAETLMKK</sequence>
<feature type="region of interest" description="Disordered" evidence="1">
    <location>
        <begin position="66"/>
        <end position="94"/>
    </location>
</feature>
<evidence type="ECO:0000259" key="2">
    <source>
        <dbReference type="PROSITE" id="PS50222"/>
    </source>
</evidence>
<evidence type="ECO:0000313" key="3">
    <source>
        <dbReference type="EMBL" id="CAE0637525.1"/>
    </source>
</evidence>
<dbReference type="SUPFAM" id="SSF47473">
    <property type="entry name" value="EF-hand"/>
    <property type="match status" value="1"/>
</dbReference>
<dbReference type="InterPro" id="IPR011992">
    <property type="entry name" value="EF-hand-dom_pair"/>
</dbReference>
<feature type="domain" description="EF-hand" evidence="2">
    <location>
        <begin position="143"/>
        <end position="178"/>
    </location>
</feature>
<organism evidence="3">
    <name type="scientific">Heterosigma akashiwo</name>
    <name type="common">Chromophytic alga</name>
    <name type="synonym">Heterosigma carterae</name>
    <dbReference type="NCBI Taxonomy" id="2829"/>
    <lineage>
        <taxon>Eukaryota</taxon>
        <taxon>Sar</taxon>
        <taxon>Stramenopiles</taxon>
        <taxon>Ochrophyta</taxon>
        <taxon>Raphidophyceae</taxon>
        <taxon>Chattonellales</taxon>
        <taxon>Chattonellaceae</taxon>
        <taxon>Heterosigma</taxon>
    </lineage>
</organism>
<gene>
    <name evidence="3" type="ORF">HAKA00212_LOCUS16302</name>
</gene>